<feature type="domain" description="RNA polymerase sigma-70 region 4" evidence="7">
    <location>
        <begin position="184"/>
        <end position="234"/>
    </location>
</feature>
<dbReference type="RefSeq" id="WP_048535281.1">
    <property type="nucleotide sequence ID" value="NZ_CATMKJ010000010.1"/>
</dbReference>
<comment type="similarity">
    <text evidence="1">Belongs to the sigma-70 factor family.</text>
</comment>
<keyword evidence="2" id="KW-0805">Transcription regulation</keyword>
<dbReference type="InterPro" id="IPR036388">
    <property type="entry name" value="WH-like_DNA-bd_sf"/>
</dbReference>
<sequence length="249" mass="27591">MNSMSYQAAMRVPLLSFEQERAAIGGWQDRGDRKALELLVCAHARQAWALAARFTDNPTHLEDLAAEGMMGLLRAADSFDRSQDVRFSTYASWWVRNAISAAVARIKAVIDIPARTYLDARAGRLPEPEHHLIRLAVQAAIEIDGASDGPADPRTALVCDAPGPEEEISRLDREAQLAGLLARALGQLDPQEIEVVRRRHLSADPEPHLALAAEMGLSPARLRQVERRAMMRLRRHLVEAGFSRSLLQP</sequence>
<evidence type="ECO:0000256" key="5">
    <source>
        <dbReference type="ARBA" id="ARBA00023163"/>
    </source>
</evidence>
<reference evidence="8 9" key="1">
    <citation type="submission" date="2016-10" db="EMBL/GenBank/DDBJ databases">
        <authorList>
            <person name="Varghese N."/>
            <person name="Submissions S."/>
        </authorList>
    </citation>
    <scope>NUCLEOTIDE SEQUENCE [LARGE SCALE GENOMIC DNA]</scope>
    <source>
        <strain evidence="8 9">FF3</strain>
    </source>
</reference>
<dbReference type="Pfam" id="PF04545">
    <property type="entry name" value="Sigma70_r4"/>
    <property type="match status" value="1"/>
</dbReference>
<dbReference type="PRINTS" id="PR00046">
    <property type="entry name" value="SIGMA70FCT"/>
</dbReference>
<dbReference type="Proteomes" id="UP000182932">
    <property type="component" value="Unassembled WGS sequence"/>
</dbReference>
<dbReference type="GO" id="GO:0016987">
    <property type="term" value="F:sigma factor activity"/>
    <property type="evidence" value="ECO:0007669"/>
    <property type="project" value="UniProtKB-KW"/>
</dbReference>
<dbReference type="InterPro" id="IPR014284">
    <property type="entry name" value="RNA_pol_sigma-70_dom"/>
</dbReference>
<dbReference type="InterPro" id="IPR050813">
    <property type="entry name" value="Sigma-70_Factor"/>
</dbReference>
<evidence type="ECO:0000313" key="9">
    <source>
        <dbReference type="Proteomes" id="UP000182932"/>
    </source>
</evidence>
<evidence type="ECO:0000256" key="4">
    <source>
        <dbReference type="ARBA" id="ARBA00023125"/>
    </source>
</evidence>
<gene>
    <name evidence="8" type="ORF">SAMN04487940_114111</name>
</gene>
<evidence type="ECO:0000259" key="6">
    <source>
        <dbReference type="Pfam" id="PF04542"/>
    </source>
</evidence>
<dbReference type="GO" id="GO:0006352">
    <property type="term" value="P:DNA-templated transcription initiation"/>
    <property type="evidence" value="ECO:0007669"/>
    <property type="project" value="InterPro"/>
</dbReference>
<name>A0A975ZPS2_9RHOB</name>
<comment type="caution">
    <text evidence="8">The sequence shown here is derived from an EMBL/GenBank/DDBJ whole genome shotgun (WGS) entry which is preliminary data.</text>
</comment>
<evidence type="ECO:0000256" key="2">
    <source>
        <dbReference type="ARBA" id="ARBA00023015"/>
    </source>
</evidence>
<evidence type="ECO:0000259" key="7">
    <source>
        <dbReference type="Pfam" id="PF04545"/>
    </source>
</evidence>
<dbReference type="InterPro" id="IPR007627">
    <property type="entry name" value="RNA_pol_sigma70_r2"/>
</dbReference>
<dbReference type="GO" id="GO:0003677">
    <property type="term" value="F:DNA binding"/>
    <property type="evidence" value="ECO:0007669"/>
    <property type="project" value="UniProtKB-KW"/>
</dbReference>
<dbReference type="InterPro" id="IPR007630">
    <property type="entry name" value="RNA_pol_sigma70_r4"/>
</dbReference>
<dbReference type="Pfam" id="PF04542">
    <property type="entry name" value="Sigma70_r2"/>
    <property type="match status" value="1"/>
</dbReference>
<dbReference type="InterPro" id="IPR013325">
    <property type="entry name" value="RNA_pol_sigma_r2"/>
</dbReference>
<dbReference type="InterPro" id="IPR013324">
    <property type="entry name" value="RNA_pol_sigma_r3/r4-like"/>
</dbReference>
<keyword evidence="4" id="KW-0238">DNA-binding</keyword>
<dbReference type="InterPro" id="IPR000943">
    <property type="entry name" value="RNA_pol_sigma70"/>
</dbReference>
<proteinExistence type="inferred from homology"/>
<dbReference type="EMBL" id="FNYY01000014">
    <property type="protein sequence ID" value="SEJ93769.1"/>
    <property type="molecule type" value="Genomic_DNA"/>
</dbReference>
<keyword evidence="5" id="KW-0804">Transcription</keyword>
<dbReference type="PANTHER" id="PTHR30376:SF3">
    <property type="entry name" value="RNA POLYMERASE SIGMA FACTOR RPOH"/>
    <property type="match status" value="1"/>
</dbReference>
<dbReference type="PANTHER" id="PTHR30376">
    <property type="entry name" value="SIGMA FACTOR RPOH HEAT SHOCK RELATED"/>
    <property type="match status" value="1"/>
</dbReference>
<dbReference type="NCBIfam" id="TIGR02937">
    <property type="entry name" value="sigma70-ECF"/>
    <property type="match status" value="1"/>
</dbReference>
<dbReference type="Gene3D" id="1.20.120.1810">
    <property type="match status" value="1"/>
</dbReference>
<dbReference type="SUPFAM" id="SSF88659">
    <property type="entry name" value="Sigma3 and sigma4 domains of RNA polymerase sigma factors"/>
    <property type="match status" value="1"/>
</dbReference>
<dbReference type="Gene3D" id="1.10.10.10">
    <property type="entry name" value="Winged helix-like DNA-binding domain superfamily/Winged helix DNA-binding domain"/>
    <property type="match status" value="1"/>
</dbReference>
<dbReference type="SUPFAM" id="SSF88946">
    <property type="entry name" value="Sigma2 domain of RNA polymerase sigma factors"/>
    <property type="match status" value="1"/>
</dbReference>
<organism evidence="8 9">
    <name type="scientific">Marinovum algicola</name>
    <dbReference type="NCBI Taxonomy" id="42444"/>
    <lineage>
        <taxon>Bacteria</taxon>
        <taxon>Pseudomonadati</taxon>
        <taxon>Pseudomonadota</taxon>
        <taxon>Alphaproteobacteria</taxon>
        <taxon>Rhodobacterales</taxon>
        <taxon>Roseobacteraceae</taxon>
        <taxon>Marinovum</taxon>
    </lineage>
</organism>
<keyword evidence="9" id="KW-1185">Reference proteome</keyword>
<keyword evidence="3" id="KW-0731">Sigma factor</keyword>
<evidence type="ECO:0000256" key="1">
    <source>
        <dbReference type="ARBA" id="ARBA00007788"/>
    </source>
</evidence>
<feature type="domain" description="RNA polymerase sigma-70 region 2" evidence="6">
    <location>
        <begin position="40"/>
        <end position="103"/>
    </location>
</feature>
<protein>
    <submittedName>
        <fullName evidence="8">RNA polymerase sigma-32 factor</fullName>
    </submittedName>
</protein>
<evidence type="ECO:0000313" key="8">
    <source>
        <dbReference type="EMBL" id="SEJ93769.1"/>
    </source>
</evidence>
<dbReference type="AlphaFoldDB" id="A0A975ZPS2"/>
<accession>A0A975ZPS2</accession>
<dbReference type="GeneID" id="80819774"/>
<evidence type="ECO:0000256" key="3">
    <source>
        <dbReference type="ARBA" id="ARBA00023082"/>
    </source>
</evidence>